<feature type="domain" description="ABC transmembrane type-1" evidence="8">
    <location>
        <begin position="95"/>
        <end position="320"/>
    </location>
</feature>
<dbReference type="AlphaFoldDB" id="A0A1Q2TS63"/>
<dbReference type="GO" id="GO:0071916">
    <property type="term" value="F:dipeptide transmembrane transporter activity"/>
    <property type="evidence" value="ECO:0007669"/>
    <property type="project" value="TreeGrafter"/>
</dbReference>
<name>A0A1Q2TS63_HELPX</name>
<evidence type="ECO:0000256" key="4">
    <source>
        <dbReference type="ARBA" id="ARBA00022692"/>
    </source>
</evidence>
<dbReference type="Pfam" id="PF19300">
    <property type="entry name" value="BPD_transp_1_N"/>
    <property type="match status" value="1"/>
</dbReference>
<keyword evidence="6 7" id="KW-0472">Membrane</keyword>
<keyword evidence="5 7" id="KW-1133">Transmembrane helix</keyword>
<feature type="transmembrane region" description="Helical" evidence="7">
    <location>
        <begin position="134"/>
        <end position="155"/>
    </location>
</feature>
<proteinExistence type="inferred from homology"/>
<evidence type="ECO:0000256" key="5">
    <source>
        <dbReference type="ARBA" id="ARBA00022989"/>
    </source>
</evidence>
<sequence length="334" mass="36920">MLSFIIKRILWAIPTLFGVSIIVFMMVHLVPGDPALVILGEKANQAAIDALREQFGLNKPLIEQYFFFINNVLHGNFGTSIMTGEPVMHEFWQRFPATVELALIALFMALVLGISVGVLAAIKCYSVFDYSSMTFALAGISMPVFWLGLMLIYIFSVQLGWLPVFGRLSDVYYLDGPTGLYLIDSLIARDYGAFVDTIKHLILPSIVLATVSTAVIARMTRASMAEVSKEDYVRTAKAKGCSSFRVIFVHTLRNALIPVTTIAGLMLAGLLGGSMITETVFSWPGIGKWIVNALNQRDFPIIQSMSLIIAMMYIGANLLVDILYAFIDPRIRLS</sequence>
<reference evidence="9" key="1">
    <citation type="submission" date="2016-11" db="EMBL/GenBank/DDBJ databases">
        <title>Clarithromycin-based triple therapy maybe still useful as an initial treatment for Helicobacter pylori Infection in the Dominican Republic.</title>
        <authorList>
            <person name="Miftahussurur M."/>
            <person name="Cruz M."/>
            <person name="Subsomwong P."/>
            <person name="Jimenez Abreu J.A."/>
            <person name="Nagashima H."/>
            <person name="Akada J."/>
            <person name="Yamaoka Y."/>
        </authorList>
    </citation>
    <scope>NUCLEOTIDE SEQUENCE</scope>
    <source>
        <strain evidence="9">Dominica151</strain>
    </source>
</reference>
<evidence type="ECO:0000256" key="6">
    <source>
        <dbReference type="ARBA" id="ARBA00023136"/>
    </source>
</evidence>
<evidence type="ECO:0000256" key="3">
    <source>
        <dbReference type="ARBA" id="ARBA00022475"/>
    </source>
</evidence>
<dbReference type="EMBL" id="LC199425">
    <property type="protein sequence ID" value="BAW94469.1"/>
    <property type="molecule type" value="Genomic_DNA"/>
</dbReference>
<gene>
    <name evidence="9" type="primary">dppB</name>
</gene>
<comment type="similarity">
    <text evidence="7">Belongs to the binding-protein-dependent transport system permease family.</text>
</comment>
<feature type="transmembrane region" description="Helical" evidence="7">
    <location>
        <begin position="301"/>
        <end position="327"/>
    </location>
</feature>
<dbReference type="GO" id="GO:0005886">
    <property type="term" value="C:plasma membrane"/>
    <property type="evidence" value="ECO:0007669"/>
    <property type="project" value="UniProtKB-SubCell"/>
</dbReference>
<dbReference type="PANTHER" id="PTHR43163:SF6">
    <property type="entry name" value="DIPEPTIDE TRANSPORT SYSTEM PERMEASE PROTEIN DPPB-RELATED"/>
    <property type="match status" value="1"/>
</dbReference>
<accession>A0A1Q2TS63</accession>
<dbReference type="InterPro" id="IPR000515">
    <property type="entry name" value="MetI-like"/>
</dbReference>
<dbReference type="Pfam" id="PF00528">
    <property type="entry name" value="BPD_transp_1"/>
    <property type="match status" value="1"/>
</dbReference>
<dbReference type="PANTHER" id="PTHR43163">
    <property type="entry name" value="DIPEPTIDE TRANSPORT SYSTEM PERMEASE PROTEIN DPPB-RELATED"/>
    <property type="match status" value="1"/>
</dbReference>
<feature type="transmembrane region" description="Helical" evidence="7">
    <location>
        <begin position="9"/>
        <end position="30"/>
    </location>
</feature>
<evidence type="ECO:0000256" key="1">
    <source>
        <dbReference type="ARBA" id="ARBA00004651"/>
    </source>
</evidence>
<dbReference type="InterPro" id="IPR045621">
    <property type="entry name" value="BPD_transp_1_N"/>
</dbReference>
<evidence type="ECO:0000259" key="8">
    <source>
        <dbReference type="PROSITE" id="PS50928"/>
    </source>
</evidence>
<feature type="transmembrane region" description="Helical" evidence="7">
    <location>
        <begin position="201"/>
        <end position="219"/>
    </location>
</feature>
<evidence type="ECO:0000256" key="2">
    <source>
        <dbReference type="ARBA" id="ARBA00022448"/>
    </source>
</evidence>
<keyword evidence="2 7" id="KW-0813">Transport</keyword>
<organism evidence="9">
    <name type="scientific">Helicobacter pylori</name>
    <name type="common">Campylobacter pylori</name>
    <dbReference type="NCBI Taxonomy" id="210"/>
    <lineage>
        <taxon>Bacteria</taxon>
        <taxon>Pseudomonadati</taxon>
        <taxon>Campylobacterota</taxon>
        <taxon>Epsilonproteobacteria</taxon>
        <taxon>Campylobacterales</taxon>
        <taxon>Helicobacteraceae</taxon>
        <taxon>Helicobacter</taxon>
    </lineage>
</organism>
<keyword evidence="4 7" id="KW-0812">Transmembrane</keyword>
<evidence type="ECO:0000256" key="7">
    <source>
        <dbReference type="RuleBase" id="RU363032"/>
    </source>
</evidence>
<comment type="subcellular location">
    <subcellularLocation>
        <location evidence="1 7">Cell membrane</location>
        <topology evidence="1 7">Multi-pass membrane protein</topology>
    </subcellularLocation>
</comment>
<dbReference type="CDD" id="cd06261">
    <property type="entry name" value="TM_PBP2"/>
    <property type="match status" value="1"/>
</dbReference>
<feature type="transmembrane region" description="Helical" evidence="7">
    <location>
        <begin position="255"/>
        <end position="281"/>
    </location>
</feature>
<dbReference type="PROSITE" id="PS50928">
    <property type="entry name" value="ABC_TM1"/>
    <property type="match status" value="1"/>
</dbReference>
<dbReference type="Gene3D" id="1.10.3720.10">
    <property type="entry name" value="MetI-like"/>
    <property type="match status" value="1"/>
</dbReference>
<evidence type="ECO:0000313" key="9">
    <source>
        <dbReference type="EMBL" id="BAW94469.1"/>
    </source>
</evidence>
<feature type="transmembrane region" description="Helical" evidence="7">
    <location>
        <begin position="101"/>
        <end position="122"/>
    </location>
</feature>
<dbReference type="InterPro" id="IPR035906">
    <property type="entry name" value="MetI-like_sf"/>
</dbReference>
<protein>
    <submittedName>
        <fullName evidence="9">Dipeptide ABC transporter permease DppB</fullName>
    </submittedName>
</protein>
<keyword evidence="3" id="KW-1003">Cell membrane</keyword>
<dbReference type="SUPFAM" id="SSF161098">
    <property type="entry name" value="MetI-like"/>
    <property type="match status" value="1"/>
</dbReference>